<dbReference type="InterPro" id="IPR006775">
    <property type="entry name" value="GH116_catalytic"/>
</dbReference>
<name>A0AAU7V543_9ACTO</name>
<organism evidence="3">
    <name type="scientific">Scrofimicrobium appendicitidis</name>
    <dbReference type="NCBI Taxonomy" id="3079930"/>
    <lineage>
        <taxon>Bacteria</taxon>
        <taxon>Bacillati</taxon>
        <taxon>Actinomycetota</taxon>
        <taxon>Actinomycetes</taxon>
        <taxon>Actinomycetales</taxon>
        <taxon>Actinomycetaceae</taxon>
        <taxon>Scrofimicrobium</taxon>
    </lineage>
</organism>
<dbReference type="Pfam" id="PF12215">
    <property type="entry name" value="Glyco_hydr_116N"/>
    <property type="match status" value="1"/>
</dbReference>
<feature type="domain" description="Glycosyl-hydrolase family 116 N-terminal" evidence="2">
    <location>
        <begin position="22"/>
        <end position="369"/>
    </location>
</feature>
<accession>A0AAU7V543</accession>
<protein>
    <submittedName>
        <fullName evidence="3">GH116 family glycosyl-hydrolase</fullName>
        <ecNumber evidence="3">3.2.1.-</ecNumber>
    </submittedName>
</protein>
<sequence length="855" mass="95297">MSALNTNIDSAGRSAGEMPYAALPLGGIGTGNLAIGADGWLKQWQLHNIGNHLGELPGSFFAARISQWEPPFDAVRILAAPPTEHSKTPLVNDDHVARWQQELAKTVPTVTDTRFSGNYPVARIDYLDETLPVSIRLEAFTPIVPLNAEDSALPVACFKFTVKNHDSIPVHGWIGAGLQNAVGHDGIVNPDGVRASGYGGNTNRVVRGPNRTSILMENRTLDESAAGYGTMALTAEGDLVSALTEWTDPEQLVQFLSSRQNFGAGEWGDVPSDLADPQPNGVRASGRPSAPGSTWNGGLAVQFAVEPGAQVEVRFLVSWHFPNRYVNFTQFGGRQPAWGQNHHLIGNEYTNRFTNALAVAEETMTRWDELEAATKHWISLFTESDLDPELARRLLTQAAIVRSPSYFRTADGRTWGFEGVLGASTPMWAGQVGGSCPLNCTHVHAYSQGLARLFPALERNMRETEFEVMQAPEGFIPHRVLLPLETPQIWDRPIGGPEDPALDGMLSIVLRTYREVKNGAGLEWLGRYWPNLRQLMDHICQKWDPNQTGMLHGIQPSTHDIDLCGLNTFMGTYWLAALRSMEKMAYLLDEEVVADDMRRRFETGSVAYDRALFNGEYYRQMLEPGDRPEFQWLDGCLSDQVIGQWWAHELDLGYLLPEEHVRSALEAVVRHNLRASFVDFVNPYRVYADGDDSGLLMCSWPTGGRPSIPTRYCDEVWSGIEYQVAAHCFYEGLEEQAWSILRGLWARHDGKKRNPYNEIECGDHYVRALSGWSLLHAWSGFKWDSVSRHLQLNRDPERSIPILLDQGWGALARNGDQSSLECRFGQFELDQITVGETTFQAAPIRLQAGETLLLS</sequence>
<dbReference type="InterPro" id="IPR024462">
    <property type="entry name" value="GH116_N"/>
</dbReference>
<dbReference type="Gene3D" id="1.50.10.10">
    <property type="match status" value="1"/>
</dbReference>
<dbReference type="RefSeq" id="WP_350257415.1">
    <property type="nucleotide sequence ID" value="NZ_CP138335.1"/>
</dbReference>
<feature type="domain" description="Glycosyl-hydrolase family 116 catalytic region" evidence="1">
    <location>
        <begin position="503"/>
        <end position="774"/>
    </location>
</feature>
<dbReference type="PANTHER" id="PTHR12654">
    <property type="entry name" value="BILE ACID BETA-GLUCOSIDASE-RELATED"/>
    <property type="match status" value="1"/>
</dbReference>
<dbReference type="GO" id="GO:0005975">
    <property type="term" value="P:carbohydrate metabolic process"/>
    <property type="evidence" value="ECO:0007669"/>
    <property type="project" value="InterPro"/>
</dbReference>
<dbReference type="InterPro" id="IPR008928">
    <property type="entry name" value="6-hairpin_glycosidase_sf"/>
</dbReference>
<dbReference type="AlphaFoldDB" id="A0AAU7V543"/>
<evidence type="ECO:0000259" key="1">
    <source>
        <dbReference type="Pfam" id="PF04685"/>
    </source>
</evidence>
<dbReference type="Pfam" id="PF04685">
    <property type="entry name" value="DUF608"/>
    <property type="match status" value="1"/>
</dbReference>
<dbReference type="GO" id="GO:0008422">
    <property type="term" value="F:beta-glucosidase activity"/>
    <property type="evidence" value="ECO:0007669"/>
    <property type="project" value="TreeGrafter"/>
</dbReference>
<reference evidence="3" key="1">
    <citation type="submission" date="2023-11" db="EMBL/GenBank/DDBJ databases">
        <title>Scrofimicrobium hongkongense sp. nov., isolated from a patient with peritonitis.</title>
        <authorList>
            <person name="Lao H.Y."/>
            <person name="Wong A.Y.P."/>
            <person name="Ng T.L."/>
            <person name="Wong R.Y.L."/>
            <person name="Yau M.C.Y."/>
            <person name="Lam J.Y.W."/>
            <person name="Siu G.K.H."/>
        </authorList>
    </citation>
    <scope>NUCLEOTIDE SEQUENCE</scope>
    <source>
        <strain evidence="3">R131</strain>
    </source>
</reference>
<dbReference type="SUPFAM" id="SSF48208">
    <property type="entry name" value="Six-hairpin glycosidases"/>
    <property type="match status" value="1"/>
</dbReference>
<dbReference type="KEGG" id="sapp:SAC06_06030"/>
<keyword evidence="3" id="KW-0326">Glycosidase</keyword>
<evidence type="ECO:0000313" key="3">
    <source>
        <dbReference type="EMBL" id="XBW07209.1"/>
    </source>
</evidence>
<keyword evidence="3" id="KW-0378">Hydrolase</keyword>
<dbReference type="InterPro" id="IPR012341">
    <property type="entry name" value="6hp_glycosidase-like_sf"/>
</dbReference>
<dbReference type="InterPro" id="IPR052566">
    <property type="entry name" value="Non-lysos_glucosylceramidase"/>
</dbReference>
<dbReference type="PANTHER" id="PTHR12654:SF4">
    <property type="entry name" value="PB1 DOMAIN-CONTAINING PROTEIN"/>
    <property type="match status" value="1"/>
</dbReference>
<evidence type="ECO:0000259" key="2">
    <source>
        <dbReference type="Pfam" id="PF12215"/>
    </source>
</evidence>
<dbReference type="EC" id="3.2.1.-" evidence="3"/>
<dbReference type="EMBL" id="CP138335">
    <property type="protein sequence ID" value="XBW07209.1"/>
    <property type="molecule type" value="Genomic_DNA"/>
</dbReference>
<proteinExistence type="predicted"/>
<gene>
    <name evidence="3" type="ORF">SAC06_06030</name>
</gene>